<gene>
    <name evidence="1" type="ORF">EXE57_13760</name>
</gene>
<dbReference type="RefSeq" id="WP_135078408.1">
    <property type="nucleotide sequence ID" value="NZ_CP038267.1"/>
</dbReference>
<dbReference type="Pfam" id="PF11746">
    <property type="entry name" value="DUF3303"/>
    <property type="match status" value="1"/>
</dbReference>
<organism evidence="1 2">
    <name type="scientific">Nocardioides euryhalodurans</name>
    <dbReference type="NCBI Taxonomy" id="2518370"/>
    <lineage>
        <taxon>Bacteria</taxon>
        <taxon>Bacillati</taxon>
        <taxon>Actinomycetota</taxon>
        <taxon>Actinomycetes</taxon>
        <taxon>Propionibacteriales</taxon>
        <taxon>Nocardioidaceae</taxon>
        <taxon>Nocardioides</taxon>
    </lineage>
</organism>
<dbReference type="AlphaFoldDB" id="A0A4P7GN44"/>
<sequence>MKYVVMWETRQSTSEETQARGLQVFSRWSPSEGTDFQQFLGRVDGRGGFAVVETSDPALVAKDLATFGPFFEFSLYPVLEIAETAAISMEAVQMRAAIS</sequence>
<evidence type="ECO:0000313" key="1">
    <source>
        <dbReference type="EMBL" id="QBR93211.1"/>
    </source>
</evidence>
<protein>
    <submittedName>
        <fullName evidence="1">DUF3303 domain-containing protein</fullName>
    </submittedName>
</protein>
<dbReference type="InterPro" id="IPR021734">
    <property type="entry name" value="DUF3303"/>
</dbReference>
<dbReference type="Proteomes" id="UP000294894">
    <property type="component" value="Chromosome"/>
</dbReference>
<keyword evidence="2" id="KW-1185">Reference proteome</keyword>
<name>A0A4P7GN44_9ACTN</name>
<evidence type="ECO:0000313" key="2">
    <source>
        <dbReference type="Proteomes" id="UP000294894"/>
    </source>
</evidence>
<accession>A0A4P7GN44</accession>
<dbReference type="KEGG" id="noy:EXE57_13760"/>
<proteinExistence type="predicted"/>
<reference evidence="1 2" key="1">
    <citation type="submission" date="2019-03" db="EMBL/GenBank/DDBJ databases">
        <title>Three New Species of Nocardioides, Nocardioides euryhalodurans sp. nov., Nocardioides seonyuensis sp. nov. and Nocardioides eburneoflavus sp. nov., Iolated from Soil.</title>
        <authorList>
            <person name="Roh S.G."/>
            <person name="Lee C."/>
            <person name="Kim M.-K."/>
            <person name="Kim S.B."/>
        </authorList>
    </citation>
    <scope>NUCLEOTIDE SEQUENCE [LARGE SCALE GENOMIC DNA]</scope>
    <source>
        <strain evidence="1 2">MMS17-SY117</strain>
    </source>
</reference>
<dbReference type="EMBL" id="CP038267">
    <property type="protein sequence ID" value="QBR93211.1"/>
    <property type="molecule type" value="Genomic_DNA"/>
</dbReference>
<dbReference type="OrthoDB" id="6882086at2"/>